<comment type="similarity">
    <text evidence="2">Belongs to the BexD/CtrA/VexA family.</text>
</comment>
<evidence type="ECO:0000256" key="13">
    <source>
        <dbReference type="ARBA" id="ARBA00023237"/>
    </source>
</evidence>
<keyword evidence="5 17" id="KW-0762">Sugar transport</keyword>
<keyword evidence="12" id="KW-0564">Palmitate</keyword>
<dbReference type="AlphaFoldDB" id="A0A265UTJ1"/>
<evidence type="ECO:0000256" key="9">
    <source>
        <dbReference type="ARBA" id="ARBA00023065"/>
    </source>
</evidence>
<feature type="domain" description="SLBB" evidence="16">
    <location>
        <begin position="145"/>
        <end position="222"/>
    </location>
</feature>
<dbReference type="InterPro" id="IPR054765">
    <property type="entry name" value="SLBB_dom"/>
</dbReference>
<dbReference type="RefSeq" id="WP_094968307.1">
    <property type="nucleotide sequence ID" value="NZ_NGJN01000004.1"/>
</dbReference>
<dbReference type="GO" id="GO:0015288">
    <property type="term" value="F:porin activity"/>
    <property type="evidence" value="ECO:0007669"/>
    <property type="project" value="UniProtKB-KW"/>
</dbReference>
<dbReference type="GO" id="GO:0046930">
    <property type="term" value="C:pore complex"/>
    <property type="evidence" value="ECO:0007669"/>
    <property type="project" value="UniProtKB-KW"/>
</dbReference>
<proteinExistence type="inferred from homology"/>
<evidence type="ECO:0000259" key="15">
    <source>
        <dbReference type="Pfam" id="PF02563"/>
    </source>
</evidence>
<evidence type="ECO:0000256" key="5">
    <source>
        <dbReference type="ARBA" id="ARBA00022597"/>
    </source>
</evidence>
<protein>
    <submittedName>
        <fullName evidence="17">Sugar transporter</fullName>
    </submittedName>
</protein>
<comment type="subcellular location">
    <subcellularLocation>
        <location evidence="1">Cell outer membrane</location>
        <topology evidence="1">Multi-pass membrane protein</topology>
    </subcellularLocation>
</comment>
<dbReference type="PANTHER" id="PTHR33619">
    <property type="entry name" value="POLYSACCHARIDE EXPORT PROTEIN GFCE-RELATED"/>
    <property type="match status" value="1"/>
</dbReference>
<keyword evidence="6" id="KW-0812">Transmembrane</keyword>
<dbReference type="PANTHER" id="PTHR33619:SF3">
    <property type="entry name" value="POLYSACCHARIDE EXPORT PROTEIN GFCE-RELATED"/>
    <property type="match status" value="1"/>
</dbReference>
<keyword evidence="13" id="KW-0998">Cell outer membrane</keyword>
<dbReference type="Proteomes" id="UP000216840">
    <property type="component" value="Unassembled WGS sequence"/>
</dbReference>
<evidence type="ECO:0000256" key="3">
    <source>
        <dbReference type="ARBA" id="ARBA00022448"/>
    </source>
</evidence>
<keyword evidence="3" id="KW-0813">Transport</keyword>
<keyword evidence="4" id="KW-1134">Transmembrane beta strand</keyword>
<keyword evidence="18" id="KW-1185">Reference proteome</keyword>
<keyword evidence="14" id="KW-0449">Lipoprotein</keyword>
<dbReference type="PROSITE" id="PS51257">
    <property type="entry name" value="PROKAR_LIPOPROTEIN"/>
    <property type="match status" value="1"/>
</dbReference>
<feature type="domain" description="Polysaccharide export protein N-terminal" evidence="15">
    <location>
        <begin position="49"/>
        <end position="139"/>
    </location>
</feature>
<dbReference type="OrthoDB" id="662756at2"/>
<dbReference type="InterPro" id="IPR003715">
    <property type="entry name" value="Poly_export_N"/>
</dbReference>
<evidence type="ECO:0000256" key="8">
    <source>
        <dbReference type="ARBA" id="ARBA00023047"/>
    </source>
</evidence>
<evidence type="ECO:0000256" key="2">
    <source>
        <dbReference type="ARBA" id="ARBA00009450"/>
    </source>
</evidence>
<reference evidence="17 18" key="1">
    <citation type="submission" date="2017-05" db="EMBL/GenBank/DDBJ databases">
        <title>The draft genome sequence of Idiomarina salinarum WNB302.</title>
        <authorList>
            <person name="Sun Y."/>
            <person name="Chen B."/>
            <person name="Du Z."/>
        </authorList>
    </citation>
    <scope>NUCLEOTIDE SEQUENCE [LARGE SCALE GENOMIC DNA]</scope>
    <source>
        <strain evidence="17 18">WNB302</strain>
    </source>
</reference>
<sequence>MRVRLILILFVNLILVSSCGSRKNIVYFQDEPINEGVIVSQPKELIYKPDDILTINVAALDPETVRPFNLTVPASNSTDVIRIQANQQLQTYLIDYEGDIDFPVLGKIKVAGLTRPELTELLTKRISEYVKDPIVNVRLSNFTITIIGEVNRPGSFTIQDERITILEALGLASDLTIFGERKDVLVIREVDGEKKFAKVDLRSINTINSPVYYLQQNDVIYVAPNNARVRSSTFNQNNLVLISAISTLSTIAALILANSN</sequence>
<dbReference type="Gene3D" id="3.30.1950.10">
    <property type="entry name" value="wza like domain"/>
    <property type="match status" value="1"/>
</dbReference>
<evidence type="ECO:0000256" key="4">
    <source>
        <dbReference type="ARBA" id="ARBA00022452"/>
    </source>
</evidence>
<dbReference type="GO" id="GO:0009279">
    <property type="term" value="C:cell outer membrane"/>
    <property type="evidence" value="ECO:0007669"/>
    <property type="project" value="UniProtKB-SubCell"/>
</dbReference>
<evidence type="ECO:0000259" key="16">
    <source>
        <dbReference type="Pfam" id="PF22461"/>
    </source>
</evidence>
<evidence type="ECO:0000256" key="1">
    <source>
        <dbReference type="ARBA" id="ARBA00004571"/>
    </source>
</evidence>
<keyword evidence="10" id="KW-0626">Porin</keyword>
<comment type="caution">
    <text evidence="17">The sequence shown here is derived from an EMBL/GenBank/DDBJ whole genome shotgun (WGS) entry which is preliminary data.</text>
</comment>
<evidence type="ECO:0000313" key="17">
    <source>
        <dbReference type="EMBL" id="OZV68542.1"/>
    </source>
</evidence>
<evidence type="ECO:0000256" key="7">
    <source>
        <dbReference type="ARBA" id="ARBA00022729"/>
    </source>
</evidence>
<keyword evidence="9" id="KW-0406">Ion transport</keyword>
<evidence type="ECO:0000256" key="11">
    <source>
        <dbReference type="ARBA" id="ARBA00023136"/>
    </source>
</evidence>
<dbReference type="InterPro" id="IPR049712">
    <property type="entry name" value="Poly_export"/>
</dbReference>
<dbReference type="GO" id="GO:0006811">
    <property type="term" value="P:monoatomic ion transport"/>
    <property type="evidence" value="ECO:0007669"/>
    <property type="project" value="UniProtKB-KW"/>
</dbReference>
<dbReference type="GO" id="GO:0015159">
    <property type="term" value="F:polysaccharide transmembrane transporter activity"/>
    <property type="evidence" value="ECO:0007669"/>
    <property type="project" value="InterPro"/>
</dbReference>
<evidence type="ECO:0000256" key="12">
    <source>
        <dbReference type="ARBA" id="ARBA00023139"/>
    </source>
</evidence>
<evidence type="ECO:0000256" key="6">
    <source>
        <dbReference type="ARBA" id="ARBA00022692"/>
    </source>
</evidence>
<evidence type="ECO:0000256" key="14">
    <source>
        <dbReference type="ARBA" id="ARBA00023288"/>
    </source>
</evidence>
<keyword evidence="8" id="KW-0625">Polysaccharide transport</keyword>
<keyword evidence="7" id="KW-0732">Signal</keyword>
<evidence type="ECO:0000313" key="18">
    <source>
        <dbReference type="Proteomes" id="UP000216840"/>
    </source>
</evidence>
<name>A0A265UTJ1_9FLAO</name>
<organism evidence="17 18">
    <name type="scientific">Winogradskyella aurantia</name>
    <dbReference type="NCBI Taxonomy" id="1915063"/>
    <lineage>
        <taxon>Bacteria</taxon>
        <taxon>Pseudomonadati</taxon>
        <taxon>Bacteroidota</taxon>
        <taxon>Flavobacteriia</taxon>
        <taxon>Flavobacteriales</taxon>
        <taxon>Flavobacteriaceae</taxon>
        <taxon>Winogradskyella</taxon>
    </lineage>
</organism>
<gene>
    <name evidence="17" type="ORF">CA834_08695</name>
</gene>
<dbReference type="Pfam" id="PF02563">
    <property type="entry name" value="Poly_export"/>
    <property type="match status" value="1"/>
</dbReference>
<accession>A0A265UTJ1</accession>
<keyword evidence="11" id="KW-0472">Membrane</keyword>
<dbReference type="Pfam" id="PF22461">
    <property type="entry name" value="SLBB_2"/>
    <property type="match status" value="1"/>
</dbReference>
<evidence type="ECO:0000256" key="10">
    <source>
        <dbReference type="ARBA" id="ARBA00023114"/>
    </source>
</evidence>
<dbReference type="EMBL" id="NGJN01000004">
    <property type="protein sequence ID" value="OZV68542.1"/>
    <property type="molecule type" value="Genomic_DNA"/>
</dbReference>